<evidence type="ECO:0000313" key="3">
    <source>
        <dbReference type="EnsemblPlants" id="MELO3C032615.2.1"/>
    </source>
</evidence>
<dbReference type="AlphaFoldDB" id="A0A1S3BWJ8"/>
<feature type="coiled-coil region" evidence="1">
    <location>
        <begin position="29"/>
        <end position="56"/>
    </location>
</feature>
<evidence type="ECO:0000256" key="1">
    <source>
        <dbReference type="SAM" id="Coils"/>
    </source>
</evidence>
<protein>
    <submittedName>
        <fullName evidence="3">Uncharacterized protein</fullName>
    </submittedName>
</protein>
<name>A0A1S3BWJ8_CUCME</name>
<organism evidence="3">
    <name type="scientific">Cucumis melo</name>
    <name type="common">Muskmelon</name>
    <dbReference type="NCBI Taxonomy" id="3656"/>
    <lineage>
        <taxon>Eukaryota</taxon>
        <taxon>Viridiplantae</taxon>
        <taxon>Streptophyta</taxon>
        <taxon>Embryophyta</taxon>
        <taxon>Tracheophyta</taxon>
        <taxon>Spermatophyta</taxon>
        <taxon>Magnoliopsida</taxon>
        <taxon>eudicotyledons</taxon>
        <taxon>Gunneridae</taxon>
        <taxon>Pentapetalae</taxon>
        <taxon>rosids</taxon>
        <taxon>fabids</taxon>
        <taxon>Cucurbitales</taxon>
        <taxon>Cucurbitaceae</taxon>
        <taxon>Benincaseae</taxon>
        <taxon>Cucumis</taxon>
    </lineage>
</organism>
<sequence length="337" mass="38677">MVIFLMFLLGTLRNMKIENDIALQHLNPTPSHSNNIEELQQEIDTLRHELQLLEDQLKMFEPDPLSFTSKDEINSCEKNLLDTLSRITQRKDLLSNHLSPPNYDHDLNELQQYLDPNEGIPTSFETNVANRLPQNDQNSSQVCVASHHSSSIPRRSTIYDKEASNINVGSCNIVRPNNVDDDDYPPWRHHNYTTTDQLLSSFTPQTSFHTSDSEELQQEVDTLTHELQLAEEQLRLFEPHHLSFTLEDEIDSCEKNLLDTLSRITQRKKDLLSDHLSLAYDHLSLNDIQDEIEEGCMNTTTLQQQVDSISNVNPQKPPSTDGSANYDDDNLPQFNLD</sequence>
<feature type="region of interest" description="Disordered" evidence="2">
    <location>
        <begin position="310"/>
        <end position="337"/>
    </location>
</feature>
<dbReference type="Gramene" id="MELO3C032615.2.1">
    <property type="protein sequence ID" value="MELO3C032615.2.1"/>
    <property type="gene ID" value="MELO3C032615.2"/>
</dbReference>
<accession>A0A1S3BWJ8</accession>
<dbReference type="EnsemblPlants" id="MELO3C032615.2.1">
    <property type="protein sequence ID" value="MELO3C032615.2.1"/>
    <property type="gene ID" value="MELO3C032615.2"/>
</dbReference>
<gene>
    <name evidence="3" type="primary">103494406</name>
</gene>
<evidence type="ECO:0000256" key="2">
    <source>
        <dbReference type="SAM" id="MobiDB-lite"/>
    </source>
</evidence>
<reference evidence="3" key="1">
    <citation type="submission" date="2023-03" db="UniProtKB">
        <authorList>
            <consortium name="EnsemblPlants"/>
        </authorList>
    </citation>
    <scope>IDENTIFICATION</scope>
</reference>
<keyword evidence="1" id="KW-0175">Coiled coil</keyword>
<proteinExistence type="predicted"/>
<dbReference type="eggNOG" id="KOG0014">
    <property type="taxonomic scope" value="Eukaryota"/>
</dbReference>
<feature type="compositionally biased region" description="Polar residues" evidence="2">
    <location>
        <begin position="310"/>
        <end position="323"/>
    </location>
</feature>